<reference evidence="2" key="1">
    <citation type="submission" date="2012-03" db="EMBL/GenBank/DDBJ databases">
        <title>Complete sequence of chromosome of Deinococcus peraridilitoris DSM 19664.</title>
        <authorList>
            <person name="Lucas S."/>
            <person name="Copeland A."/>
            <person name="Lapidus A."/>
            <person name="Glavina del Rio T."/>
            <person name="Dalin E."/>
            <person name="Tice H."/>
            <person name="Bruce D."/>
            <person name="Goodwin L."/>
            <person name="Pitluck S."/>
            <person name="Peters L."/>
            <person name="Mikhailova N."/>
            <person name="Lu M."/>
            <person name="Kyrpides N."/>
            <person name="Mavromatis K."/>
            <person name="Ivanova N."/>
            <person name="Brettin T."/>
            <person name="Detter J.C."/>
            <person name="Han C."/>
            <person name="Larimer F."/>
            <person name="Land M."/>
            <person name="Hauser L."/>
            <person name="Markowitz V."/>
            <person name="Cheng J.-F."/>
            <person name="Hugenholtz P."/>
            <person name="Woyke T."/>
            <person name="Wu D."/>
            <person name="Pukall R."/>
            <person name="Steenblock K."/>
            <person name="Brambilla E."/>
            <person name="Klenk H.-P."/>
            <person name="Eisen J.A."/>
        </authorList>
    </citation>
    <scope>NUCLEOTIDE SEQUENCE [LARGE SCALE GENOMIC DNA]</scope>
    <source>
        <strain evidence="2">DSM 19664 / LMG 22246 / CIP 109416 / KR-200</strain>
    </source>
</reference>
<dbReference type="OrthoDB" id="9840172at2"/>
<accession>L0A100</accession>
<organism evidence="1 2">
    <name type="scientific">Deinococcus peraridilitoris (strain DSM 19664 / LMG 22246 / CIP 109416 / KR-200)</name>
    <dbReference type="NCBI Taxonomy" id="937777"/>
    <lineage>
        <taxon>Bacteria</taxon>
        <taxon>Thermotogati</taxon>
        <taxon>Deinococcota</taxon>
        <taxon>Deinococci</taxon>
        <taxon>Deinococcales</taxon>
        <taxon>Deinococcaceae</taxon>
        <taxon>Deinococcus</taxon>
    </lineage>
</organism>
<dbReference type="HOGENOM" id="CLU_1640991_0_0_0"/>
<gene>
    <name evidence="1" type="ordered locus">Deipe_2077</name>
</gene>
<sequence length="161" mass="17184">MAVATEPTFSTTNATTRDIDKLLVGFKPAVSGDPIVFVQVPLISELGGFQPNSNVNRKKLYIQPDGTKRSLVNISVDGGSIQFSMASDASNATFKNLLNAASKGQPVVYKAVYASANIQVWGESAIQDRGMQGGAQDFPDWAFTLETLSSQYVDMAGNTLS</sequence>
<dbReference type="RefSeq" id="WP_015235878.1">
    <property type="nucleotide sequence ID" value="NC_019793.1"/>
</dbReference>
<dbReference type="AlphaFoldDB" id="L0A100"/>
<proteinExistence type="predicted"/>
<evidence type="ECO:0000313" key="2">
    <source>
        <dbReference type="Proteomes" id="UP000010467"/>
    </source>
</evidence>
<dbReference type="EMBL" id="CP003382">
    <property type="protein sequence ID" value="AFZ67573.1"/>
    <property type="molecule type" value="Genomic_DNA"/>
</dbReference>
<protein>
    <submittedName>
        <fullName evidence="1">Uncharacterized protein</fullName>
    </submittedName>
</protein>
<name>L0A100_DEIPD</name>
<dbReference type="STRING" id="937777.Deipe_2077"/>
<keyword evidence="2" id="KW-1185">Reference proteome</keyword>
<evidence type="ECO:0000313" key="1">
    <source>
        <dbReference type="EMBL" id="AFZ67573.1"/>
    </source>
</evidence>
<dbReference type="PATRIC" id="fig|937777.3.peg.2087"/>
<dbReference type="Proteomes" id="UP000010467">
    <property type="component" value="Chromosome"/>
</dbReference>
<dbReference type="KEGG" id="dpd:Deipe_2077"/>